<evidence type="ECO:0000259" key="1">
    <source>
        <dbReference type="SMART" id="SM00347"/>
    </source>
</evidence>
<dbReference type="Proteomes" id="UP000254082">
    <property type="component" value="Unassembled WGS sequence"/>
</dbReference>
<dbReference type="InterPro" id="IPR036388">
    <property type="entry name" value="WH-like_DNA-bd_sf"/>
</dbReference>
<evidence type="ECO:0000313" key="3">
    <source>
        <dbReference type="Proteomes" id="UP000254082"/>
    </source>
</evidence>
<dbReference type="SUPFAM" id="SSF46785">
    <property type="entry name" value="Winged helix' DNA-binding domain"/>
    <property type="match status" value="1"/>
</dbReference>
<feature type="domain" description="HTH marR-type" evidence="1">
    <location>
        <begin position="2"/>
        <end position="90"/>
    </location>
</feature>
<proteinExistence type="predicted"/>
<dbReference type="SMART" id="SM00347">
    <property type="entry name" value="HTH_MARR"/>
    <property type="match status" value="1"/>
</dbReference>
<evidence type="ECO:0000313" key="2">
    <source>
        <dbReference type="EMBL" id="SUN35320.1"/>
    </source>
</evidence>
<dbReference type="EMBL" id="UHFA01000002">
    <property type="protein sequence ID" value="SUN35320.1"/>
    <property type="molecule type" value="Genomic_DNA"/>
</dbReference>
<protein>
    <submittedName>
        <fullName evidence="2">Transcriptional regulator</fullName>
    </submittedName>
</protein>
<dbReference type="InterPro" id="IPR036390">
    <property type="entry name" value="WH_DNA-bd_sf"/>
</dbReference>
<organism evidence="2 3">
    <name type="scientific">Streptococcus downei MFe28</name>
    <dbReference type="NCBI Taxonomy" id="764290"/>
    <lineage>
        <taxon>Bacteria</taxon>
        <taxon>Bacillati</taxon>
        <taxon>Bacillota</taxon>
        <taxon>Bacilli</taxon>
        <taxon>Lactobacillales</taxon>
        <taxon>Streptococcaceae</taxon>
        <taxon>Streptococcus</taxon>
    </lineage>
</organism>
<dbReference type="Pfam" id="PF12802">
    <property type="entry name" value="MarR_2"/>
    <property type="match status" value="1"/>
</dbReference>
<dbReference type="AlphaFoldDB" id="A0A380JD45"/>
<accession>A0A380JD45</accession>
<gene>
    <name evidence="2" type="ORF">NCTC11391_00300</name>
</gene>
<keyword evidence="3" id="KW-1185">Reference proteome</keyword>
<dbReference type="GO" id="GO:0003700">
    <property type="term" value="F:DNA-binding transcription factor activity"/>
    <property type="evidence" value="ECO:0007669"/>
    <property type="project" value="InterPro"/>
</dbReference>
<dbReference type="Gene3D" id="1.10.10.10">
    <property type="entry name" value="Winged helix-like DNA-binding domain superfamily/Winged helix DNA-binding domain"/>
    <property type="match status" value="1"/>
</dbReference>
<sequence>MWVCYFLLVNSGDITQQDLVEHLMFPKQTIHSSVKKLLADQYVEVTALPGSRKSKKLLLTERGKHHTQLTVAKMLEAEKRAMKVMGQKEMQQYVDLQGAYLALVKEEFAKAGLLPLKKLEDN</sequence>
<reference evidence="2 3" key="1">
    <citation type="submission" date="2018-06" db="EMBL/GenBank/DDBJ databases">
        <authorList>
            <consortium name="Pathogen Informatics"/>
            <person name="Doyle S."/>
        </authorList>
    </citation>
    <scope>NUCLEOTIDE SEQUENCE [LARGE SCALE GENOMIC DNA]</scope>
    <source>
        <strain evidence="3">NCTC 11391</strain>
    </source>
</reference>
<dbReference type="InterPro" id="IPR000835">
    <property type="entry name" value="HTH_MarR-typ"/>
</dbReference>
<name>A0A380JD45_STRDO</name>